<dbReference type="Pfam" id="PF08167">
    <property type="entry name" value="RIX1"/>
    <property type="match status" value="1"/>
</dbReference>
<accession>A0A9P9BYE4</accession>
<evidence type="ECO:0000256" key="2">
    <source>
        <dbReference type="ARBA" id="ARBA00010511"/>
    </source>
</evidence>
<evidence type="ECO:0000256" key="4">
    <source>
        <dbReference type="ARBA" id="ARBA00023242"/>
    </source>
</evidence>
<dbReference type="RefSeq" id="XP_046017099.1">
    <property type="nucleotide sequence ID" value="XM_046151154.1"/>
</dbReference>
<dbReference type="EMBL" id="JAGTJQ010000002">
    <property type="protein sequence ID" value="KAH7037978.1"/>
    <property type="molecule type" value="Genomic_DNA"/>
</dbReference>
<comment type="similarity">
    <text evidence="2">Belongs to the RIX1/PELP1 family.</text>
</comment>
<dbReference type="AlphaFoldDB" id="A0A9P9BYE4"/>
<dbReference type="PANTHER" id="PTHR34105">
    <property type="entry name" value="PROLINE-, GLUTAMIC ACID- AND LEUCINE-RICH PROTEIN 1"/>
    <property type="match status" value="1"/>
</dbReference>
<protein>
    <recommendedName>
        <fullName evidence="3">Pre-rRNA-processing protein RIX1</fullName>
    </recommendedName>
</protein>
<dbReference type="GO" id="GO:0006364">
    <property type="term" value="P:rRNA processing"/>
    <property type="evidence" value="ECO:0007669"/>
    <property type="project" value="TreeGrafter"/>
</dbReference>
<evidence type="ECO:0000256" key="3">
    <source>
        <dbReference type="ARBA" id="ARBA00021502"/>
    </source>
</evidence>
<feature type="region of interest" description="Disordered" evidence="5">
    <location>
        <begin position="619"/>
        <end position="670"/>
    </location>
</feature>
<feature type="compositionally biased region" description="Acidic residues" evidence="5">
    <location>
        <begin position="762"/>
        <end position="771"/>
    </location>
</feature>
<dbReference type="SUPFAM" id="SSF48371">
    <property type="entry name" value="ARM repeat"/>
    <property type="match status" value="1"/>
</dbReference>
<dbReference type="Proteomes" id="UP000756346">
    <property type="component" value="Unassembled WGS sequence"/>
</dbReference>
<keyword evidence="4" id="KW-0539">Nucleus</keyword>
<dbReference type="InterPro" id="IPR016024">
    <property type="entry name" value="ARM-type_fold"/>
</dbReference>
<feature type="domain" description="Pre-rRNA-processing protein RIX1 N-terminal" evidence="6">
    <location>
        <begin position="10"/>
        <end position="218"/>
    </location>
</feature>
<dbReference type="OrthoDB" id="20900at2759"/>
<feature type="region of interest" description="Disordered" evidence="5">
    <location>
        <begin position="695"/>
        <end position="791"/>
    </location>
</feature>
<feature type="compositionally biased region" description="Acidic residues" evidence="5">
    <location>
        <begin position="619"/>
        <end position="629"/>
    </location>
</feature>
<evidence type="ECO:0000256" key="5">
    <source>
        <dbReference type="SAM" id="MobiDB-lite"/>
    </source>
</evidence>
<feature type="compositionally biased region" description="Polar residues" evidence="5">
    <location>
        <begin position="643"/>
        <end position="654"/>
    </location>
</feature>
<evidence type="ECO:0000256" key="1">
    <source>
        <dbReference type="ARBA" id="ARBA00004123"/>
    </source>
</evidence>
<keyword evidence="8" id="KW-1185">Reference proteome</keyword>
<dbReference type="GeneID" id="70180700"/>
<name>A0A9P9BYE4_9PEZI</name>
<evidence type="ECO:0000259" key="6">
    <source>
        <dbReference type="Pfam" id="PF08167"/>
    </source>
</evidence>
<comment type="caution">
    <text evidence="7">The sequence shown here is derived from an EMBL/GenBank/DDBJ whole genome shotgun (WGS) entry which is preliminary data.</text>
</comment>
<feature type="region of interest" description="Disordered" evidence="5">
    <location>
        <begin position="281"/>
        <end position="307"/>
    </location>
</feature>
<organism evidence="7 8">
    <name type="scientific">Microdochium trichocladiopsis</name>
    <dbReference type="NCBI Taxonomy" id="1682393"/>
    <lineage>
        <taxon>Eukaryota</taxon>
        <taxon>Fungi</taxon>
        <taxon>Dikarya</taxon>
        <taxon>Ascomycota</taxon>
        <taxon>Pezizomycotina</taxon>
        <taxon>Sordariomycetes</taxon>
        <taxon>Xylariomycetidae</taxon>
        <taxon>Xylariales</taxon>
        <taxon>Microdochiaceae</taxon>
        <taxon>Microdochium</taxon>
    </lineage>
</organism>
<evidence type="ECO:0000313" key="7">
    <source>
        <dbReference type="EMBL" id="KAH7037978.1"/>
    </source>
</evidence>
<comment type="subcellular location">
    <subcellularLocation>
        <location evidence="1">Nucleus</location>
    </subcellularLocation>
</comment>
<evidence type="ECO:0000313" key="8">
    <source>
        <dbReference type="Proteomes" id="UP000756346"/>
    </source>
</evidence>
<reference evidence="7" key="1">
    <citation type="journal article" date="2021" name="Nat. Commun.">
        <title>Genetic determinants of endophytism in the Arabidopsis root mycobiome.</title>
        <authorList>
            <person name="Mesny F."/>
            <person name="Miyauchi S."/>
            <person name="Thiergart T."/>
            <person name="Pickel B."/>
            <person name="Atanasova L."/>
            <person name="Karlsson M."/>
            <person name="Huettel B."/>
            <person name="Barry K.W."/>
            <person name="Haridas S."/>
            <person name="Chen C."/>
            <person name="Bauer D."/>
            <person name="Andreopoulos W."/>
            <person name="Pangilinan J."/>
            <person name="LaButti K."/>
            <person name="Riley R."/>
            <person name="Lipzen A."/>
            <person name="Clum A."/>
            <person name="Drula E."/>
            <person name="Henrissat B."/>
            <person name="Kohler A."/>
            <person name="Grigoriev I.V."/>
            <person name="Martin F.M."/>
            <person name="Hacquard S."/>
        </authorList>
    </citation>
    <scope>NUCLEOTIDE SEQUENCE</scope>
    <source>
        <strain evidence="7">MPI-CAGE-CH-0230</strain>
    </source>
</reference>
<gene>
    <name evidence="7" type="ORF">B0I36DRAFT_262674</name>
</gene>
<dbReference type="InterPro" id="IPR012583">
    <property type="entry name" value="RIX1_N"/>
</dbReference>
<feature type="compositionally biased region" description="Basic and acidic residues" evidence="5">
    <location>
        <begin position="717"/>
        <end position="732"/>
    </location>
</feature>
<feature type="compositionally biased region" description="Acidic residues" evidence="5">
    <location>
        <begin position="780"/>
        <end position="791"/>
    </location>
</feature>
<dbReference type="PANTHER" id="PTHR34105:SF1">
    <property type="entry name" value="PROLINE-, GLUTAMIC ACID- AND LEUCINE-RICH PROTEIN 1"/>
    <property type="match status" value="1"/>
</dbReference>
<proteinExistence type="inferred from homology"/>
<sequence>MAHIALPAELRSLCRRLASSKPEALLGVLPALLEDVLRCEVPLSKPQEAKGLDSTPEASALVHKLKTQITTLLQGRSAAGRFLGVALAKAAVEAGGWECLRSSEPWVRALLSILQKKDPAVTKEAALVTLVKIYTLLHEFPTLIREIVTPTLPTLATSCLQILKPPPSTKAQAAPFGLTETIFETFSTLVPLYPTTLRQFAAKLRQDARAFVAPTCSDEAFVPRSLVTASRRLTVRLHMTAAKGGDAAEWNKQVSQLVRDAHSTADQVFRAIVETWESSSGYVPQRPDFEQEPSGGSDKPDDLPTWSGIQAGSERLVGLLGYLAEVLRSHTKSAVTIPISSIMDITTRISSIVPPSANKERFESAQMNAAVGREERDELWSALPGIQIAVMTLLSTLINRLGRSFVPLAQESLEQTLRMLGSFYRIPEVRHATYILARKLLGLCGPTMAKISVDGLDLVIKCCCRDLHGASGHLRRTQQHTTTLQNGNKTKSAHQNADAFLSPAGKAAESTVSVSLSTAHIRAAEALLATLHSSVPQQHVQSAARGRMLQAAILARSKEAQVASVLHPLRDSSGRSQVILPYLMRQFPHDAGVELLRFNFRPMATGRPGGEFGDFGDANDDDADVDMTGDESGKPATAFGHSRPQSTYMPSSNPEAVDEQPMFGVGLSDPSRSAAAATAAALATTESPFLAQTAATTTTTTSTAVSESSTTTSALKRKNDADETSPPKRVEVETTVIASSVVEAVPQRPASRARVEAPAPAEGDDDDDSDDESVHLNMELDSEGSDDDGEE</sequence>
<dbReference type="GO" id="GO:0005634">
    <property type="term" value="C:nucleus"/>
    <property type="evidence" value="ECO:0007669"/>
    <property type="project" value="UniProtKB-SubCell"/>
</dbReference>
<feature type="compositionally biased region" description="Low complexity" evidence="5">
    <location>
        <begin position="695"/>
        <end position="714"/>
    </location>
</feature>